<dbReference type="AlphaFoldDB" id="A0AAV1D062"/>
<keyword evidence="5" id="KW-1185">Reference proteome</keyword>
<evidence type="ECO:0000313" key="4">
    <source>
        <dbReference type="EMBL" id="CAI9100172.1"/>
    </source>
</evidence>
<dbReference type="CDD" id="cd00154">
    <property type="entry name" value="Rab"/>
    <property type="match status" value="1"/>
</dbReference>
<keyword evidence="3" id="KW-0342">GTP-binding</keyword>
<accession>A0AAV1D062</accession>
<evidence type="ECO:0000256" key="1">
    <source>
        <dbReference type="ARBA" id="ARBA00006270"/>
    </source>
</evidence>
<gene>
    <name evidence="4" type="ORF">OLC1_LOCUS10072</name>
</gene>
<reference evidence="4" key="1">
    <citation type="submission" date="2023-03" db="EMBL/GenBank/DDBJ databases">
        <authorList>
            <person name="Julca I."/>
        </authorList>
    </citation>
    <scope>NUCLEOTIDE SEQUENCE</scope>
</reference>
<dbReference type="PROSITE" id="PS51419">
    <property type="entry name" value="RAB"/>
    <property type="match status" value="1"/>
</dbReference>
<dbReference type="InterPro" id="IPR005225">
    <property type="entry name" value="Small_GTP-bd"/>
</dbReference>
<dbReference type="PROSITE" id="PS51420">
    <property type="entry name" value="RHO"/>
    <property type="match status" value="1"/>
</dbReference>
<proteinExistence type="inferred from homology"/>
<evidence type="ECO:0000256" key="2">
    <source>
        <dbReference type="ARBA" id="ARBA00022741"/>
    </source>
</evidence>
<dbReference type="SUPFAM" id="SSF52540">
    <property type="entry name" value="P-loop containing nucleoside triphosphate hydrolases"/>
    <property type="match status" value="1"/>
</dbReference>
<dbReference type="GO" id="GO:0005525">
    <property type="term" value="F:GTP binding"/>
    <property type="evidence" value="ECO:0007669"/>
    <property type="project" value="UniProtKB-KW"/>
</dbReference>
<dbReference type="Proteomes" id="UP001161247">
    <property type="component" value="Chromosome 3"/>
</dbReference>
<evidence type="ECO:0000256" key="3">
    <source>
        <dbReference type="ARBA" id="ARBA00023134"/>
    </source>
</evidence>
<dbReference type="PANTHER" id="PTHR47979">
    <property type="entry name" value="DRAB11-RELATED"/>
    <property type="match status" value="1"/>
</dbReference>
<dbReference type="SMART" id="SM00173">
    <property type="entry name" value="RAS"/>
    <property type="match status" value="1"/>
</dbReference>
<dbReference type="InterPro" id="IPR050209">
    <property type="entry name" value="Rab_GTPases_membrane_traffic"/>
</dbReference>
<dbReference type="SMART" id="SM00174">
    <property type="entry name" value="RHO"/>
    <property type="match status" value="1"/>
</dbReference>
<dbReference type="InterPro" id="IPR001806">
    <property type="entry name" value="Small_GTPase"/>
</dbReference>
<dbReference type="PROSITE" id="PS51421">
    <property type="entry name" value="RAS"/>
    <property type="match status" value="1"/>
</dbReference>
<dbReference type="GO" id="GO:0003924">
    <property type="term" value="F:GTPase activity"/>
    <property type="evidence" value="ECO:0007669"/>
    <property type="project" value="InterPro"/>
</dbReference>
<name>A0AAV1D062_OLDCO</name>
<comment type="similarity">
    <text evidence="1">Belongs to the small GTPase superfamily. Rab family.</text>
</comment>
<dbReference type="Pfam" id="PF00071">
    <property type="entry name" value="Ras"/>
    <property type="match status" value="1"/>
</dbReference>
<protein>
    <submittedName>
        <fullName evidence="4">OLC1v1037112C1</fullName>
    </submittedName>
</protein>
<dbReference type="InterPro" id="IPR027417">
    <property type="entry name" value="P-loop_NTPase"/>
</dbReference>
<evidence type="ECO:0000313" key="5">
    <source>
        <dbReference type="Proteomes" id="UP001161247"/>
    </source>
</evidence>
<keyword evidence="2" id="KW-0547">Nucleotide-binding</keyword>
<organism evidence="4 5">
    <name type="scientific">Oldenlandia corymbosa var. corymbosa</name>
    <dbReference type="NCBI Taxonomy" id="529605"/>
    <lineage>
        <taxon>Eukaryota</taxon>
        <taxon>Viridiplantae</taxon>
        <taxon>Streptophyta</taxon>
        <taxon>Embryophyta</taxon>
        <taxon>Tracheophyta</taxon>
        <taxon>Spermatophyta</taxon>
        <taxon>Magnoliopsida</taxon>
        <taxon>eudicotyledons</taxon>
        <taxon>Gunneridae</taxon>
        <taxon>Pentapetalae</taxon>
        <taxon>asterids</taxon>
        <taxon>lamiids</taxon>
        <taxon>Gentianales</taxon>
        <taxon>Rubiaceae</taxon>
        <taxon>Rubioideae</taxon>
        <taxon>Spermacoceae</taxon>
        <taxon>Hedyotis-Oldenlandia complex</taxon>
        <taxon>Oldenlandia</taxon>
    </lineage>
</organism>
<sequence>MSCDYIFKFITVGDSAVGKSCLSYRFTDRIFPGGHDPTIGAGFFCRTITINRKKVKLHIWDTSGQERFRSITRSYYRAVSGALLVYDISRRETFDNVVFWLKEVRQHVHPDTNIMLVGNKSDLDPHKREVTTEEGSRLAGDHGLMFLECSARTGQNVEAAFVQTAKAVLERIQPIESDVEELKHRGIRAFPFHGRRLASIYVTPLITTINRKSSCCFSS</sequence>
<dbReference type="PRINTS" id="PR00449">
    <property type="entry name" value="RASTRNSFRMNG"/>
</dbReference>
<dbReference type="FunFam" id="3.40.50.300:FF:001072">
    <property type="entry name" value="Rab family GTPase"/>
    <property type="match status" value="1"/>
</dbReference>
<dbReference type="SMART" id="SM00175">
    <property type="entry name" value="RAB"/>
    <property type="match status" value="1"/>
</dbReference>
<dbReference type="Gene3D" id="3.40.50.300">
    <property type="entry name" value="P-loop containing nucleotide triphosphate hydrolases"/>
    <property type="match status" value="1"/>
</dbReference>
<dbReference type="EMBL" id="OX459120">
    <property type="protein sequence ID" value="CAI9100172.1"/>
    <property type="molecule type" value="Genomic_DNA"/>
</dbReference>
<dbReference type="NCBIfam" id="TIGR00231">
    <property type="entry name" value="small_GTP"/>
    <property type="match status" value="1"/>
</dbReference>
<dbReference type="SMART" id="SM00176">
    <property type="entry name" value="RAN"/>
    <property type="match status" value="1"/>
</dbReference>